<keyword evidence="4" id="KW-0238">DNA-binding</keyword>
<feature type="domain" description="HTH lacI-type" evidence="8">
    <location>
        <begin position="1"/>
        <end position="58"/>
    </location>
</feature>
<proteinExistence type="predicted"/>
<dbReference type="Proteomes" id="UP000053038">
    <property type="component" value="Unassembled WGS sequence"/>
</dbReference>
<dbReference type="InterPro" id="IPR012781">
    <property type="entry name" value="Fruct_sucro_rep"/>
</dbReference>
<dbReference type="RefSeq" id="WP_039347712.1">
    <property type="nucleotide sequence ID" value="NZ_JSXC01000018.1"/>
</dbReference>
<dbReference type="GO" id="GO:0000976">
    <property type="term" value="F:transcription cis-regulatory region binding"/>
    <property type="evidence" value="ECO:0007669"/>
    <property type="project" value="TreeGrafter"/>
</dbReference>
<dbReference type="GO" id="GO:0003700">
    <property type="term" value="F:DNA-binding transcription factor activity"/>
    <property type="evidence" value="ECO:0007669"/>
    <property type="project" value="TreeGrafter"/>
</dbReference>
<dbReference type="GO" id="GO:0009750">
    <property type="term" value="P:response to fructose"/>
    <property type="evidence" value="ECO:0007669"/>
    <property type="project" value="InterPro"/>
</dbReference>
<dbReference type="OrthoDB" id="7055227at2"/>
<dbReference type="PANTHER" id="PTHR30146">
    <property type="entry name" value="LACI-RELATED TRANSCRIPTIONAL REPRESSOR"/>
    <property type="match status" value="1"/>
</dbReference>
<accession>A0A7V8L5Y2</accession>
<dbReference type="NCBIfam" id="NF008452">
    <property type="entry name" value="PRK11303.1"/>
    <property type="match status" value="1"/>
</dbReference>
<dbReference type="SMART" id="SM00354">
    <property type="entry name" value="HTH_LACI"/>
    <property type="match status" value="1"/>
</dbReference>
<name>A0A7V8L5Y2_9GAMM</name>
<dbReference type="FunFam" id="3.40.50.2300:FF:000022">
    <property type="entry name" value="Fructose repressor (Catabolite repressor/activator)"/>
    <property type="match status" value="1"/>
</dbReference>
<evidence type="ECO:0000256" key="4">
    <source>
        <dbReference type="ARBA" id="ARBA00023125"/>
    </source>
</evidence>
<keyword evidence="6" id="KW-0804">Transcription</keyword>
<keyword evidence="10" id="KW-1185">Reference proteome</keyword>
<dbReference type="PROSITE" id="PS00356">
    <property type="entry name" value="HTH_LACI_1"/>
    <property type="match status" value="1"/>
</dbReference>
<dbReference type="InterPro" id="IPR028082">
    <property type="entry name" value="Peripla_BP_I"/>
</dbReference>
<evidence type="ECO:0000313" key="10">
    <source>
        <dbReference type="Proteomes" id="UP000053038"/>
    </source>
</evidence>
<dbReference type="CDD" id="cd06274">
    <property type="entry name" value="PBP1_FruR"/>
    <property type="match status" value="1"/>
</dbReference>
<comment type="caution">
    <text evidence="9">The sequence shown here is derived from an EMBL/GenBank/DDBJ whole genome shotgun (WGS) entry which is preliminary data.</text>
</comment>
<evidence type="ECO:0000256" key="1">
    <source>
        <dbReference type="ARBA" id="ARBA00017103"/>
    </source>
</evidence>
<organism evidence="9 10">
    <name type="scientific">Pectobacterium fontis</name>
    <dbReference type="NCBI Taxonomy" id="2558042"/>
    <lineage>
        <taxon>Bacteria</taxon>
        <taxon>Pseudomonadati</taxon>
        <taxon>Pseudomonadota</taxon>
        <taxon>Gammaproteobacteria</taxon>
        <taxon>Enterobacterales</taxon>
        <taxon>Pectobacteriaceae</taxon>
        <taxon>Pectobacterium</taxon>
    </lineage>
</organism>
<keyword evidence="5" id="KW-0010">Activator</keyword>
<dbReference type="SUPFAM" id="SSF47413">
    <property type="entry name" value="lambda repressor-like DNA-binding domains"/>
    <property type="match status" value="1"/>
</dbReference>
<evidence type="ECO:0000256" key="3">
    <source>
        <dbReference type="ARBA" id="ARBA00023015"/>
    </source>
</evidence>
<dbReference type="InterPro" id="IPR010982">
    <property type="entry name" value="Lambda_DNA-bd_dom_sf"/>
</dbReference>
<dbReference type="Gene3D" id="1.10.260.40">
    <property type="entry name" value="lambda repressor-like DNA-binding domains"/>
    <property type="match status" value="1"/>
</dbReference>
<evidence type="ECO:0000256" key="7">
    <source>
        <dbReference type="ARBA" id="ARBA00031334"/>
    </source>
</evidence>
<dbReference type="CDD" id="cd01392">
    <property type="entry name" value="HTH_LacI"/>
    <property type="match status" value="1"/>
</dbReference>
<reference evidence="9 10" key="1">
    <citation type="submission" date="2014-10" db="EMBL/GenBank/DDBJ databases">
        <title>Genome sequence of Pectobacterium carotovorum M022.</title>
        <authorList>
            <person name="Chan K.-G."/>
            <person name="Tan W.-S."/>
        </authorList>
    </citation>
    <scope>NUCLEOTIDE SEQUENCE [LARGE SCALE GENOMIC DNA]</scope>
    <source>
        <strain evidence="9 10">M022</strain>
    </source>
</reference>
<dbReference type="PANTHER" id="PTHR30146:SF45">
    <property type="entry name" value="CATABOLITE REPRESSOR_ACTIVATOR"/>
    <property type="match status" value="1"/>
</dbReference>
<dbReference type="FunFam" id="1.10.260.40:FF:000008">
    <property type="entry name" value="Fructose repressor (Catabolite repressor/activator)"/>
    <property type="match status" value="1"/>
</dbReference>
<evidence type="ECO:0000256" key="6">
    <source>
        <dbReference type="ARBA" id="ARBA00023163"/>
    </source>
</evidence>
<dbReference type="Pfam" id="PF00356">
    <property type="entry name" value="LacI"/>
    <property type="match status" value="1"/>
</dbReference>
<dbReference type="NCBIfam" id="TIGR02417">
    <property type="entry name" value="fruct_sucro_rep"/>
    <property type="match status" value="1"/>
</dbReference>
<dbReference type="AlphaFoldDB" id="A0A7V8L5Y2"/>
<dbReference type="InterPro" id="IPR000843">
    <property type="entry name" value="HTH_LacI"/>
</dbReference>
<dbReference type="Gene3D" id="3.40.50.2300">
    <property type="match status" value="2"/>
</dbReference>
<evidence type="ECO:0000256" key="5">
    <source>
        <dbReference type="ARBA" id="ARBA00023159"/>
    </source>
</evidence>
<dbReference type="Pfam" id="PF00532">
    <property type="entry name" value="Peripla_BP_1"/>
    <property type="match status" value="1"/>
</dbReference>
<dbReference type="EMBL" id="JSXC01000018">
    <property type="protein sequence ID" value="KHN53302.1"/>
    <property type="molecule type" value="Genomic_DNA"/>
</dbReference>
<gene>
    <name evidence="9" type="ORF">OI69_06625</name>
</gene>
<sequence length="334" mass="37675">MKLDEIARLAGVSRTTASYVINGKAKQYRVSDKTVEKVMAVVREHNYHPNAVAAGLRAGRTRSIGLVIPDLENTSYTRIANYLERQARQRGYQLLIACSEDQPDNEMRCIEHLLQRQVDAIIVSTALPPEHPFYQRWINGSLPIIALDRALDREHFTSVVGADLEDAEMLAQELRKVPAKSVVYLGALPELSVSFLREQGFRQAWAGDAREVKYLYSNSYERAAAAAAFMDYLQNNPMPEALFTTSFPLLQGVMDVNLKINGRLPNNLAIATFGDNELLDYLECPVLSVAQRHREVAERVLELVLASLDEPKRPKPGLNRIRRNLYRRGSLSRV</sequence>
<evidence type="ECO:0000313" key="9">
    <source>
        <dbReference type="EMBL" id="KHN53302.1"/>
    </source>
</evidence>
<protein>
    <recommendedName>
        <fullName evidence="1">Catabolite repressor/activator</fullName>
    </recommendedName>
    <alternativeName>
        <fullName evidence="7">Fructose repressor</fullName>
    </alternativeName>
</protein>
<dbReference type="PROSITE" id="PS50932">
    <property type="entry name" value="HTH_LACI_2"/>
    <property type="match status" value="1"/>
</dbReference>
<evidence type="ECO:0000256" key="2">
    <source>
        <dbReference type="ARBA" id="ARBA00022491"/>
    </source>
</evidence>
<keyword evidence="3" id="KW-0805">Transcription regulation</keyword>
<evidence type="ECO:0000259" key="8">
    <source>
        <dbReference type="PROSITE" id="PS50932"/>
    </source>
</evidence>
<dbReference type="SUPFAM" id="SSF53822">
    <property type="entry name" value="Periplasmic binding protein-like I"/>
    <property type="match status" value="1"/>
</dbReference>
<dbReference type="InterPro" id="IPR001761">
    <property type="entry name" value="Peripla_BP/Lac1_sug-bd_dom"/>
</dbReference>
<keyword evidence="2" id="KW-0678">Repressor</keyword>